<evidence type="ECO:0000313" key="3">
    <source>
        <dbReference type="Proteomes" id="UP000701801"/>
    </source>
</evidence>
<evidence type="ECO:0000313" key="2">
    <source>
        <dbReference type="EMBL" id="CAG8981349.1"/>
    </source>
</evidence>
<keyword evidence="3" id="KW-1185">Reference proteome</keyword>
<evidence type="ECO:0000256" key="1">
    <source>
        <dbReference type="SAM" id="MobiDB-lite"/>
    </source>
</evidence>
<dbReference type="OrthoDB" id="10475918at2759"/>
<gene>
    <name evidence="2" type="ORF">HYALB_00013883</name>
</gene>
<proteinExistence type="predicted"/>
<comment type="caution">
    <text evidence="2">The sequence shown here is derived from an EMBL/GenBank/DDBJ whole genome shotgun (WGS) entry which is preliminary data.</text>
</comment>
<feature type="region of interest" description="Disordered" evidence="1">
    <location>
        <begin position="126"/>
        <end position="145"/>
    </location>
</feature>
<name>A0A9N9LUB0_9HELO</name>
<reference evidence="2" key="1">
    <citation type="submission" date="2021-07" db="EMBL/GenBank/DDBJ databases">
        <authorList>
            <person name="Durling M."/>
        </authorList>
    </citation>
    <scope>NUCLEOTIDE SEQUENCE</scope>
</reference>
<dbReference type="EMBL" id="CAJVRM010000466">
    <property type="protein sequence ID" value="CAG8981349.1"/>
    <property type="molecule type" value="Genomic_DNA"/>
</dbReference>
<organism evidence="2 3">
    <name type="scientific">Hymenoscyphus albidus</name>
    <dbReference type="NCBI Taxonomy" id="595503"/>
    <lineage>
        <taxon>Eukaryota</taxon>
        <taxon>Fungi</taxon>
        <taxon>Dikarya</taxon>
        <taxon>Ascomycota</taxon>
        <taxon>Pezizomycotina</taxon>
        <taxon>Leotiomycetes</taxon>
        <taxon>Helotiales</taxon>
        <taxon>Helotiaceae</taxon>
        <taxon>Hymenoscyphus</taxon>
    </lineage>
</organism>
<sequence>MSSPKELLEAHIPDRVAAAMAVANQATAALDGPFTETESHTEEKNSKARAAYEKAWYEKYEEEAQKTGLREEFEEVKAGEKTWYEKYQADPWNGGYEVYAKAYPDALAKQFAREVVEEANLIEEAKFYESDDDENQPSTKSRPSERQIKDYRDLYSDKKHEIYLGDMTSDLIPYCRNAVELRLGLEPSAWYEQPHTKHEHPNDLVVSTMDFQLRDELESDVLVHNMSRHRYCLKKLLSDDPDSLGLYKIREPIHETEEELAAISKEAREREVFQRELQVQLRHDVFERIKYELSLMESERDIEWRQWTAHLKAYAENEVVIRDAKRKNFAEWAEERATKSGRYEQAKMLLMKCILGRLDCLPMEALLMGDARLMFLSEDEHWRLFNNLVAYFNDKLAEQEYNMKAVIEEITSEQNYSVPVAENTG</sequence>
<dbReference type="Proteomes" id="UP000701801">
    <property type="component" value="Unassembled WGS sequence"/>
</dbReference>
<dbReference type="AlphaFoldDB" id="A0A9N9LUB0"/>
<accession>A0A9N9LUB0</accession>
<protein>
    <submittedName>
        <fullName evidence="2">Uncharacterized protein</fullName>
    </submittedName>
</protein>